<sequence length="461" mass="52357">MRMRGYCRQIAGFGCYHKDKKGDVILVACLAVDGNGMQRYRKHVPLDYHGAGVKHSLSFSPLHGFRHQQLFSRSCSSPQPQVLADYLVRSLSFSYQQAFSISHKFAQSRRRSGVNKVSDPIIISKADSVINFLKQNGFDQSHIKNALIYKPRILVCKVEQTLKPKFAVLQEHGFSGSDLALVVSADPSMLLCGLDSTILPALRALGELLSTDDAVAIMKTMKGLKRGSFKTVANFLLPNIALFQNYGIPMELIRKRLLAKPSVFVRSTKSLENILIRVEGKLGIPRNSRMFFYGVHLLASNCERKIESKCQVFNSFGWSQSDIGELMRRGPNCFWLSEKKIKTSLNFLMNELGYEPKFVISNVFLLTCSLESRLVPRYRILMVLKEKGLVRQNYAFPSAVKLSESQFLKKFVLPFEEVHQFYVKQTARRLIAIGIWHMETRQKTKSNRIKIEITGGEESQD</sequence>
<keyword evidence="5" id="KW-1185">Reference proteome</keyword>
<dbReference type="OrthoDB" id="637682at2759"/>
<dbReference type="PANTHER" id="PTHR13068:SF231">
    <property type="entry name" value="TRANSCRIPTION TERMINATION FACTOR MTERF2, CHLOROPLASTIC-LIKE"/>
    <property type="match status" value="1"/>
</dbReference>
<evidence type="ECO:0000313" key="5">
    <source>
        <dbReference type="Proteomes" id="UP001153076"/>
    </source>
</evidence>
<dbReference type="FunFam" id="1.25.70.10:FF:000001">
    <property type="entry name" value="Mitochondrial transcription termination factor-like"/>
    <property type="match status" value="1"/>
</dbReference>
<dbReference type="Proteomes" id="UP001153076">
    <property type="component" value="Unassembled WGS sequence"/>
</dbReference>
<accession>A0A9Q1K0J7</accession>
<dbReference type="Pfam" id="PF02536">
    <property type="entry name" value="mTERF"/>
    <property type="match status" value="2"/>
</dbReference>
<dbReference type="EMBL" id="JAKOGI010000489">
    <property type="protein sequence ID" value="KAJ8434260.1"/>
    <property type="molecule type" value="Genomic_DNA"/>
</dbReference>
<comment type="similarity">
    <text evidence="1">Belongs to the mTERF family.</text>
</comment>
<comment type="caution">
    <text evidence="4">The sequence shown here is derived from an EMBL/GenBank/DDBJ whole genome shotgun (WGS) entry which is preliminary data.</text>
</comment>
<evidence type="ECO:0000256" key="2">
    <source>
        <dbReference type="ARBA" id="ARBA00022472"/>
    </source>
</evidence>
<gene>
    <name evidence="4" type="ORF">Cgig2_010470</name>
</gene>
<dbReference type="InterPro" id="IPR003690">
    <property type="entry name" value="MTERF"/>
</dbReference>
<evidence type="ECO:0000256" key="3">
    <source>
        <dbReference type="ARBA" id="ARBA00022946"/>
    </source>
</evidence>
<name>A0A9Q1K0J7_9CARY</name>
<reference evidence="4" key="1">
    <citation type="submission" date="2022-04" db="EMBL/GenBank/DDBJ databases">
        <title>Carnegiea gigantea Genome sequencing and assembly v2.</title>
        <authorList>
            <person name="Copetti D."/>
            <person name="Sanderson M.J."/>
            <person name="Burquez A."/>
            <person name="Wojciechowski M.F."/>
        </authorList>
    </citation>
    <scope>NUCLEOTIDE SEQUENCE</scope>
    <source>
        <strain evidence="4">SGP5-SGP5p</strain>
        <tissue evidence="4">Aerial part</tissue>
    </source>
</reference>
<evidence type="ECO:0000256" key="1">
    <source>
        <dbReference type="ARBA" id="ARBA00007692"/>
    </source>
</evidence>
<dbReference type="GO" id="GO:0003676">
    <property type="term" value="F:nucleic acid binding"/>
    <property type="evidence" value="ECO:0007669"/>
    <property type="project" value="InterPro"/>
</dbReference>
<dbReference type="SMART" id="SM00733">
    <property type="entry name" value="Mterf"/>
    <property type="match status" value="5"/>
</dbReference>
<evidence type="ECO:0000313" key="4">
    <source>
        <dbReference type="EMBL" id="KAJ8434260.1"/>
    </source>
</evidence>
<keyword evidence="2" id="KW-0805">Transcription regulation</keyword>
<proteinExistence type="inferred from homology"/>
<organism evidence="4 5">
    <name type="scientific">Carnegiea gigantea</name>
    <dbReference type="NCBI Taxonomy" id="171969"/>
    <lineage>
        <taxon>Eukaryota</taxon>
        <taxon>Viridiplantae</taxon>
        <taxon>Streptophyta</taxon>
        <taxon>Embryophyta</taxon>
        <taxon>Tracheophyta</taxon>
        <taxon>Spermatophyta</taxon>
        <taxon>Magnoliopsida</taxon>
        <taxon>eudicotyledons</taxon>
        <taxon>Gunneridae</taxon>
        <taxon>Pentapetalae</taxon>
        <taxon>Caryophyllales</taxon>
        <taxon>Cactineae</taxon>
        <taxon>Cactaceae</taxon>
        <taxon>Cactoideae</taxon>
        <taxon>Echinocereeae</taxon>
        <taxon>Carnegiea</taxon>
    </lineage>
</organism>
<protein>
    <submittedName>
        <fullName evidence="4">Uncharacterized protein</fullName>
    </submittedName>
</protein>
<dbReference type="Gene3D" id="1.25.70.10">
    <property type="entry name" value="Transcription termination factor 3, mitochondrial"/>
    <property type="match status" value="2"/>
</dbReference>
<keyword evidence="2" id="KW-0804">Transcription</keyword>
<keyword evidence="3" id="KW-0809">Transit peptide</keyword>
<dbReference type="AlphaFoldDB" id="A0A9Q1K0J7"/>
<dbReference type="PANTHER" id="PTHR13068">
    <property type="entry name" value="CGI-12 PROTEIN-RELATED"/>
    <property type="match status" value="1"/>
</dbReference>
<dbReference type="InterPro" id="IPR038538">
    <property type="entry name" value="MTERF_sf"/>
</dbReference>
<dbReference type="GO" id="GO:0006353">
    <property type="term" value="P:DNA-templated transcription termination"/>
    <property type="evidence" value="ECO:0007669"/>
    <property type="project" value="UniProtKB-KW"/>
</dbReference>
<keyword evidence="2" id="KW-0806">Transcription termination</keyword>